<feature type="transmembrane region" description="Helical" evidence="2">
    <location>
        <begin position="73"/>
        <end position="97"/>
    </location>
</feature>
<name>A0ABU6MNI3_9BACI</name>
<dbReference type="SUPFAM" id="SSF81324">
    <property type="entry name" value="Voltage-gated potassium channels"/>
    <property type="match status" value="1"/>
</dbReference>
<sequence>MISNLYYLFLRWPVFIRMLILALAVICSFGFIIHLIEPHRFPTVFIGIYWSVITAATVGYGDLYPITNAGKLVSIFLVLTGVGVLSSYFVSLSAAAVSSQNAYMEGKEMFKGRNHCIIVGWNERASTVIEHLIKNDASKPIVLIDHSLDQNPYPKREVIFIKGKPHNDETLKRASLLSAECVLITADQNSDELHADMNSIMILLTVKGIHPQVFCAVEILKEENVSNARRAGADEVIQTNMQTSSIMFNSLVSHGISDSILSILTHSNGNHLQYTQATELWIGKTFKEVGLALQEERKLLIGLRRAEETIINPSPLSPFLPGDELLIISGDSIL</sequence>
<dbReference type="InterPro" id="IPR050721">
    <property type="entry name" value="Trk_Ktr_HKT_K-transport"/>
</dbReference>
<keyword evidence="2" id="KW-0812">Transmembrane</keyword>
<evidence type="ECO:0000256" key="2">
    <source>
        <dbReference type="SAM" id="Phobius"/>
    </source>
</evidence>
<dbReference type="InterPro" id="IPR003148">
    <property type="entry name" value="RCK_N"/>
</dbReference>
<dbReference type="Gene3D" id="3.30.70.1450">
    <property type="entry name" value="Regulator of K+ conductance, C-terminal domain"/>
    <property type="match status" value="1"/>
</dbReference>
<dbReference type="PANTHER" id="PTHR43833:SF9">
    <property type="entry name" value="POTASSIUM CHANNEL PROTEIN YUGO-RELATED"/>
    <property type="match status" value="1"/>
</dbReference>
<keyword evidence="5" id="KW-1185">Reference proteome</keyword>
<keyword evidence="2" id="KW-1133">Transmembrane helix</keyword>
<keyword evidence="2" id="KW-0472">Membrane</keyword>
<dbReference type="Gene3D" id="1.10.287.70">
    <property type="match status" value="1"/>
</dbReference>
<evidence type="ECO:0000313" key="5">
    <source>
        <dbReference type="Proteomes" id="UP001341444"/>
    </source>
</evidence>
<keyword evidence="4" id="KW-0813">Transport</keyword>
<dbReference type="Pfam" id="PF02254">
    <property type="entry name" value="TrkA_N"/>
    <property type="match status" value="1"/>
</dbReference>
<dbReference type="PROSITE" id="PS51201">
    <property type="entry name" value="RCK_N"/>
    <property type="match status" value="1"/>
</dbReference>
<dbReference type="RefSeq" id="WP_066269885.1">
    <property type="nucleotide sequence ID" value="NZ_JARMAB010000044.1"/>
</dbReference>
<reference evidence="4 5" key="1">
    <citation type="submission" date="2023-03" db="EMBL/GenBank/DDBJ databases">
        <title>Bacillus Genome Sequencing.</title>
        <authorList>
            <person name="Dunlap C."/>
        </authorList>
    </citation>
    <scope>NUCLEOTIDE SEQUENCE [LARGE SCALE GENOMIC DNA]</scope>
    <source>
        <strain evidence="4 5">B-23453</strain>
    </source>
</reference>
<dbReference type="GO" id="GO:0034220">
    <property type="term" value="P:monoatomic ion transmembrane transport"/>
    <property type="evidence" value="ECO:0007669"/>
    <property type="project" value="UniProtKB-KW"/>
</dbReference>
<evidence type="ECO:0000256" key="1">
    <source>
        <dbReference type="ARBA" id="ARBA00004651"/>
    </source>
</evidence>
<keyword evidence="4" id="KW-0407">Ion channel</keyword>
<keyword evidence="4" id="KW-0406">Ion transport</keyword>
<feature type="domain" description="RCK N-terminal" evidence="3">
    <location>
        <begin position="113"/>
        <end position="237"/>
    </location>
</feature>
<dbReference type="PANTHER" id="PTHR43833">
    <property type="entry name" value="POTASSIUM CHANNEL PROTEIN 2-RELATED-RELATED"/>
    <property type="match status" value="1"/>
</dbReference>
<dbReference type="InterPro" id="IPR036291">
    <property type="entry name" value="NAD(P)-bd_dom_sf"/>
</dbReference>
<protein>
    <submittedName>
        <fullName evidence="4">Potassium channel family protein</fullName>
    </submittedName>
</protein>
<evidence type="ECO:0000313" key="4">
    <source>
        <dbReference type="EMBL" id="MED1205938.1"/>
    </source>
</evidence>
<dbReference type="SUPFAM" id="SSF51735">
    <property type="entry name" value="NAD(P)-binding Rossmann-fold domains"/>
    <property type="match status" value="1"/>
</dbReference>
<accession>A0ABU6MNI3</accession>
<dbReference type="Proteomes" id="UP001341444">
    <property type="component" value="Unassembled WGS sequence"/>
</dbReference>
<dbReference type="InterPro" id="IPR013099">
    <property type="entry name" value="K_chnl_dom"/>
</dbReference>
<proteinExistence type="predicted"/>
<dbReference type="Gene3D" id="3.40.50.720">
    <property type="entry name" value="NAD(P)-binding Rossmann-like Domain"/>
    <property type="match status" value="1"/>
</dbReference>
<gene>
    <name evidence="4" type="ORF">P4T90_23170</name>
</gene>
<dbReference type="Pfam" id="PF07885">
    <property type="entry name" value="Ion_trans_2"/>
    <property type="match status" value="1"/>
</dbReference>
<evidence type="ECO:0000259" key="3">
    <source>
        <dbReference type="PROSITE" id="PS51201"/>
    </source>
</evidence>
<feature type="transmembrane region" description="Helical" evidence="2">
    <location>
        <begin position="14"/>
        <end position="36"/>
    </location>
</feature>
<organism evidence="4 5">
    <name type="scientific">Heyndrickxia acidicola</name>
    <dbReference type="NCBI Taxonomy" id="209389"/>
    <lineage>
        <taxon>Bacteria</taxon>
        <taxon>Bacillati</taxon>
        <taxon>Bacillota</taxon>
        <taxon>Bacilli</taxon>
        <taxon>Bacillales</taxon>
        <taxon>Bacillaceae</taxon>
        <taxon>Heyndrickxia</taxon>
    </lineage>
</organism>
<comment type="subcellular location">
    <subcellularLocation>
        <location evidence="1">Cell membrane</location>
        <topology evidence="1">Multi-pass membrane protein</topology>
    </subcellularLocation>
</comment>
<feature type="transmembrane region" description="Helical" evidence="2">
    <location>
        <begin position="43"/>
        <end position="61"/>
    </location>
</feature>
<dbReference type="InterPro" id="IPR036721">
    <property type="entry name" value="RCK_C_sf"/>
</dbReference>
<comment type="caution">
    <text evidence="4">The sequence shown here is derived from an EMBL/GenBank/DDBJ whole genome shotgun (WGS) entry which is preliminary data.</text>
</comment>
<dbReference type="EMBL" id="JARMAB010000044">
    <property type="protein sequence ID" value="MED1205938.1"/>
    <property type="molecule type" value="Genomic_DNA"/>
</dbReference>